<comment type="caution">
    <text evidence="2">The sequence shown here is derived from an EMBL/GenBank/DDBJ whole genome shotgun (WGS) entry which is preliminary data.</text>
</comment>
<dbReference type="AlphaFoldDB" id="A0A7J7KIC3"/>
<evidence type="ECO:0000313" key="3">
    <source>
        <dbReference type="Proteomes" id="UP000593567"/>
    </source>
</evidence>
<keyword evidence="1" id="KW-0732">Signal</keyword>
<sequence>MATHWLHVFAAVLLMVAVQSNQSETTSLKEYLRNNTGIHSHLLEVHRFIEKSFEFYLVYEGSSQIKDRCELKGNDCANISAAPKDVAAETLASIHRHFSCCMIVNSALYAETQLFHRTNELVICEIGGIPEVCSEGPVIKGLPDCNRYPCLDAIETTICFLARVKSYYECMLFGQEEV</sequence>
<evidence type="ECO:0000313" key="2">
    <source>
        <dbReference type="EMBL" id="KAF6037671.1"/>
    </source>
</evidence>
<proteinExistence type="predicted"/>
<protein>
    <submittedName>
        <fullName evidence="2">Uncharacterized protein</fullName>
    </submittedName>
</protein>
<dbReference type="Proteomes" id="UP000593567">
    <property type="component" value="Unassembled WGS sequence"/>
</dbReference>
<feature type="chain" id="PRO_5029891809" evidence="1">
    <location>
        <begin position="21"/>
        <end position="178"/>
    </location>
</feature>
<organism evidence="2 3">
    <name type="scientific">Bugula neritina</name>
    <name type="common">Brown bryozoan</name>
    <name type="synonym">Sertularia neritina</name>
    <dbReference type="NCBI Taxonomy" id="10212"/>
    <lineage>
        <taxon>Eukaryota</taxon>
        <taxon>Metazoa</taxon>
        <taxon>Spiralia</taxon>
        <taxon>Lophotrochozoa</taxon>
        <taxon>Bryozoa</taxon>
        <taxon>Gymnolaemata</taxon>
        <taxon>Cheilostomatida</taxon>
        <taxon>Flustrina</taxon>
        <taxon>Buguloidea</taxon>
        <taxon>Bugulidae</taxon>
        <taxon>Bugula</taxon>
    </lineage>
</organism>
<keyword evidence="3" id="KW-1185">Reference proteome</keyword>
<reference evidence="2" key="1">
    <citation type="submission" date="2020-06" db="EMBL/GenBank/DDBJ databases">
        <title>Draft genome of Bugula neritina, a colonial animal packing powerful symbionts and potential medicines.</title>
        <authorList>
            <person name="Rayko M."/>
        </authorList>
    </citation>
    <scope>NUCLEOTIDE SEQUENCE [LARGE SCALE GENOMIC DNA]</scope>
    <source>
        <strain evidence="2">Kwan_BN1</strain>
    </source>
</reference>
<name>A0A7J7KIC3_BUGNE</name>
<feature type="signal peptide" evidence="1">
    <location>
        <begin position="1"/>
        <end position="20"/>
    </location>
</feature>
<gene>
    <name evidence="2" type="ORF">EB796_004033</name>
</gene>
<accession>A0A7J7KIC3</accession>
<evidence type="ECO:0000256" key="1">
    <source>
        <dbReference type="SAM" id="SignalP"/>
    </source>
</evidence>
<dbReference type="EMBL" id="VXIV02000533">
    <property type="protein sequence ID" value="KAF6037671.1"/>
    <property type="molecule type" value="Genomic_DNA"/>
</dbReference>